<evidence type="ECO:0000313" key="3">
    <source>
        <dbReference type="EMBL" id="WIT14073.1"/>
    </source>
</evidence>
<feature type="signal peptide" evidence="1">
    <location>
        <begin position="1"/>
        <end position="27"/>
    </location>
</feature>
<name>A0AA95NKD8_9BURK</name>
<dbReference type="InterPro" id="IPR013424">
    <property type="entry name" value="Ice-binding_C"/>
</dbReference>
<feature type="chain" id="PRO_5041649835" evidence="1">
    <location>
        <begin position="28"/>
        <end position="274"/>
    </location>
</feature>
<feature type="domain" description="Ice-binding protein C-terminal" evidence="2">
    <location>
        <begin position="250"/>
        <end position="274"/>
    </location>
</feature>
<gene>
    <name evidence="3" type="ORF">PFX98_10740</name>
</gene>
<dbReference type="Pfam" id="PF07589">
    <property type="entry name" value="PEP-CTERM"/>
    <property type="match status" value="1"/>
</dbReference>
<dbReference type="NCBIfam" id="TIGR02595">
    <property type="entry name" value="PEP_CTERM"/>
    <property type="match status" value="1"/>
</dbReference>
<keyword evidence="4" id="KW-1185">Reference proteome</keyword>
<evidence type="ECO:0000259" key="2">
    <source>
        <dbReference type="Pfam" id="PF07589"/>
    </source>
</evidence>
<dbReference type="KEGG" id="pais:PFX98_10740"/>
<organism evidence="3 4">
    <name type="scientific">Paucibacter sediminis</name>
    <dbReference type="NCBI Taxonomy" id="3019553"/>
    <lineage>
        <taxon>Bacteria</taxon>
        <taxon>Pseudomonadati</taxon>
        <taxon>Pseudomonadota</taxon>
        <taxon>Betaproteobacteria</taxon>
        <taxon>Burkholderiales</taxon>
        <taxon>Sphaerotilaceae</taxon>
        <taxon>Roseateles</taxon>
    </lineage>
</organism>
<evidence type="ECO:0000256" key="1">
    <source>
        <dbReference type="SAM" id="SignalP"/>
    </source>
</evidence>
<keyword evidence="1" id="KW-0732">Signal</keyword>
<sequence length="274" mass="27362">MMNAAYRRLSALAGVALGLGLSSAAIAGPCLTNPADAVGAPVFGATVSTFIGLGINPNVTCIENGGWSDPSGFNLGSYVKGADGFGTGTDPTTLGAYNGAGSAAANANARDFAWVQDAGNGGNVGGASGGRPSQGLIWDLGGQANQLAVFVFVDHGPVPGEVLENTAWLSNDPDALDADWVQAQLVHVYGDGWSPGANVADGFVAVYQLPTAATFRYASVTWGGPGAVVRDGDNEIDAVGGLTFGGGGLQVPEPASLALAGMALLAAGLARRRR</sequence>
<proteinExistence type="predicted"/>
<dbReference type="EMBL" id="CP116346">
    <property type="protein sequence ID" value="WIT14073.1"/>
    <property type="molecule type" value="Genomic_DNA"/>
</dbReference>
<accession>A0AA95NKD8</accession>
<evidence type="ECO:0000313" key="4">
    <source>
        <dbReference type="Proteomes" id="UP001177769"/>
    </source>
</evidence>
<dbReference type="RefSeq" id="WP_285235196.1">
    <property type="nucleotide sequence ID" value="NZ_CP116346.1"/>
</dbReference>
<dbReference type="AlphaFoldDB" id="A0AA95NKD8"/>
<reference evidence="3" key="1">
    <citation type="submission" date="2023-01" db="EMBL/GenBank/DDBJ databases">
        <title>Whole genome sequence of Paucibacter sp. S2-9 isolated from pond sediment.</title>
        <authorList>
            <person name="Jung J.Y."/>
        </authorList>
    </citation>
    <scope>NUCLEOTIDE SEQUENCE</scope>
    <source>
        <strain evidence="3">S2-9</strain>
    </source>
</reference>
<protein>
    <submittedName>
        <fullName evidence="3">PEP-CTERM sorting domain-containing protein</fullName>
    </submittedName>
</protein>
<dbReference type="Proteomes" id="UP001177769">
    <property type="component" value="Chromosome"/>
</dbReference>